<keyword evidence="1" id="KW-1133">Transmembrane helix</keyword>
<feature type="transmembrane region" description="Helical" evidence="1">
    <location>
        <begin position="34"/>
        <end position="54"/>
    </location>
</feature>
<evidence type="ECO:0008006" key="4">
    <source>
        <dbReference type="Google" id="ProtNLM"/>
    </source>
</evidence>
<protein>
    <recommendedName>
        <fullName evidence="4">N-ATPase, AtpR subunit</fullName>
    </recommendedName>
</protein>
<evidence type="ECO:0000256" key="1">
    <source>
        <dbReference type="SAM" id="Phobius"/>
    </source>
</evidence>
<feature type="transmembrane region" description="Helical" evidence="1">
    <location>
        <begin position="60"/>
        <end position="82"/>
    </location>
</feature>
<evidence type="ECO:0000313" key="2">
    <source>
        <dbReference type="EMBL" id="VVE02324.1"/>
    </source>
</evidence>
<organism evidence="2 3">
    <name type="scientific">Pandoraea communis</name>
    <dbReference type="NCBI Taxonomy" id="2508297"/>
    <lineage>
        <taxon>Bacteria</taxon>
        <taxon>Pseudomonadati</taxon>
        <taxon>Pseudomonadota</taxon>
        <taxon>Betaproteobacteria</taxon>
        <taxon>Burkholderiales</taxon>
        <taxon>Burkholderiaceae</taxon>
        <taxon>Pandoraea</taxon>
    </lineage>
</organism>
<dbReference type="EMBL" id="CABPSE010000006">
    <property type="protein sequence ID" value="VVE02324.1"/>
    <property type="molecule type" value="Genomic_DNA"/>
</dbReference>
<proteinExistence type="predicted"/>
<name>A0A5E4URY2_9BURK</name>
<dbReference type="AlphaFoldDB" id="A0A5E4URY2"/>
<dbReference type="Proteomes" id="UP000383971">
    <property type="component" value="Unassembled WGS sequence"/>
</dbReference>
<keyword evidence="1" id="KW-0812">Transmembrane</keyword>
<reference evidence="2 3" key="1">
    <citation type="submission" date="2019-08" db="EMBL/GenBank/DDBJ databases">
        <authorList>
            <person name="Peeters C."/>
        </authorList>
    </citation>
    <scope>NUCLEOTIDE SEQUENCE [LARGE SCALE GENOMIC DNA]</scope>
    <source>
        <strain evidence="2 3">LMG 31111</strain>
    </source>
</reference>
<sequence>MDTHYWHLAGFGAMGLTAGTAAGGWYFVLLERNVAMLVAGSRVLAAVLFAARLAGISLVLLALARFGGGAALLGAIPGLHLARHARLRWQLHRS</sequence>
<evidence type="ECO:0000313" key="3">
    <source>
        <dbReference type="Proteomes" id="UP000383971"/>
    </source>
</evidence>
<feature type="transmembrane region" description="Helical" evidence="1">
    <location>
        <begin position="6"/>
        <end position="27"/>
    </location>
</feature>
<accession>A0A5E4URY2</accession>
<dbReference type="RefSeq" id="WP_150584947.1">
    <property type="nucleotide sequence ID" value="NZ_CABPSE010000006.1"/>
</dbReference>
<gene>
    <name evidence="2" type="ORF">PCO31111_02222</name>
</gene>
<keyword evidence="3" id="KW-1185">Reference proteome</keyword>
<keyword evidence="1" id="KW-0472">Membrane</keyword>